<reference evidence="2" key="2">
    <citation type="journal article" date="2024" name="Plant">
        <title>Genomic evolution and insights into agronomic trait innovations of Sesamum species.</title>
        <authorList>
            <person name="Miao H."/>
            <person name="Wang L."/>
            <person name="Qu L."/>
            <person name="Liu H."/>
            <person name="Sun Y."/>
            <person name="Le M."/>
            <person name="Wang Q."/>
            <person name="Wei S."/>
            <person name="Zheng Y."/>
            <person name="Lin W."/>
            <person name="Duan Y."/>
            <person name="Cao H."/>
            <person name="Xiong S."/>
            <person name="Wang X."/>
            <person name="Wei L."/>
            <person name="Li C."/>
            <person name="Ma Q."/>
            <person name="Ju M."/>
            <person name="Zhao R."/>
            <person name="Li G."/>
            <person name="Mu C."/>
            <person name="Tian Q."/>
            <person name="Mei H."/>
            <person name="Zhang T."/>
            <person name="Gao T."/>
            <person name="Zhang H."/>
        </authorList>
    </citation>
    <scope>NUCLEOTIDE SEQUENCE</scope>
    <source>
        <strain evidence="2">G02</strain>
    </source>
</reference>
<feature type="compositionally biased region" description="Polar residues" evidence="1">
    <location>
        <begin position="1"/>
        <end position="14"/>
    </location>
</feature>
<sequence>MQKQYFSETEQPSCSVGRRSAGRRSQVTLRARCLLEQRPARSPIAWPRELATTKRSKRPRESAEARPATSTSVPSDLDNQRPRPPEAPATSDLDK</sequence>
<accession>A0AAW2J3T8</accession>
<gene>
    <name evidence="2" type="ORF">Sradi_7080700</name>
</gene>
<feature type="region of interest" description="Disordered" evidence="1">
    <location>
        <begin position="1"/>
        <end position="95"/>
    </location>
</feature>
<dbReference type="EMBL" id="JACGWJ010000721">
    <property type="protein sequence ID" value="KAL0289104.1"/>
    <property type="molecule type" value="Genomic_DNA"/>
</dbReference>
<proteinExistence type="predicted"/>
<organism evidence="2">
    <name type="scientific">Sesamum radiatum</name>
    <name type="common">Black benniseed</name>
    <dbReference type="NCBI Taxonomy" id="300843"/>
    <lineage>
        <taxon>Eukaryota</taxon>
        <taxon>Viridiplantae</taxon>
        <taxon>Streptophyta</taxon>
        <taxon>Embryophyta</taxon>
        <taxon>Tracheophyta</taxon>
        <taxon>Spermatophyta</taxon>
        <taxon>Magnoliopsida</taxon>
        <taxon>eudicotyledons</taxon>
        <taxon>Gunneridae</taxon>
        <taxon>Pentapetalae</taxon>
        <taxon>asterids</taxon>
        <taxon>lamiids</taxon>
        <taxon>Lamiales</taxon>
        <taxon>Pedaliaceae</taxon>
        <taxon>Sesamum</taxon>
    </lineage>
</organism>
<evidence type="ECO:0000256" key="1">
    <source>
        <dbReference type="SAM" id="MobiDB-lite"/>
    </source>
</evidence>
<comment type="caution">
    <text evidence="2">The sequence shown here is derived from an EMBL/GenBank/DDBJ whole genome shotgun (WGS) entry which is preliminary data.</text>
</comment>
<protein>
    <submittedName>
        <fullName evidence="2">Uncharacterized protein</fullName>
    </submittedName>
</protein>
<reference evidence="2" key="1">
    <citation type="submission" date="2020-06" db="EMBL/GenBank/DDBJ databases">
        <authorList>
            <person name="Li T."/>
            <person name="Hu X."/>
            <person name="Zhang T."/>
            <person name="Song X."/>
            <person name="Zhang H."/>
            <person name="Dai N."/>
            <person name="Sheng W."/>
            <person name="Hou X."/>
            <person name="Wei L."/>
        </authorList>
    </citation>
    <scope>NUCLEOTIDE SEQUENCE</scope>
    <source>
        <strain evidence="2">G02</strain>
        <tissue evidence="2">Leaf</tissue>
    </source>
</reference>
<evidence type="ECO:0000313" key="2">
    <source>
        <dbReference type="EMBL" id="KAL0289104.1"/>
    </source>
</evidence>
<name>A0AAW2J3T8_SESRA</name>
<dbReference type="AlphaFoldDB" id="A0AAW2J3T8"/>